<dbReference type="Gene3D" id="3.30.900.10">
    <property type="entry name" value="HORMA domain"/>
    <property type="match status" value="1"/>
</dbReference>
<dbReference type="GO" id="GO:0006914">
    <property type="term" value="P:autophagy"/>
    <property type="evidence" value="ECO:0007669"/>
    <property type="project" value="UniProtKB-KW"/>
</dbReference>
<dbReference type="eggNOG" id="KOG2306">
    <property type="taxonomic scope" value="Eukaryota"/>
</dbReference>
<proteinExistence type="inferred from homology"/>
<dbReference type="InterPro" id="IPR036570">
    <property type="entry name" value="HORMA_dom_sf"/>
</dbReference>
<feature type="compositionally biased region" description="Basic and acidic residues" evidence="3">
    <location>
        <begin position="775"/>
        <end position="788"/>
    </location>
</feature>
<feature type="compositionally biased region" description="Basic and acidic residues" evidence="3">
    <location>
        <begin position="439"/>
        <end position="448"/>
    </location>
</feature>
<protein>
    <recommendedName>
        <fullName evidence="2">Autophagy-related protein 13</fullName>
    </recommendedName>
</protein>
<dbReference type="InterPro" id="IPR051506">
    <property type="entry name" value="ATOS_Transcription_Regulators"/>
</dbReference>
<feature type="region of interest" description="Disordered" evidence="3">
    <location>
        <begin position="774"/>
        <end position="795"/>
    </location>
</feature>
<dbReference type="InParanoid" id="A0A0L0HU81"/>
<feature type="region of interest" description="Disordered" evidence="3">
    <location>
        <begin position="218"/>
        <end position="237"/>
    </location>
</feature>
<dbReference type="InterPro" id="IPR018731">
    <property type="entry name" value="Atg13_N"/>
</dbReference>
<dbReference type="PANTHER" id="PTHR13199">
    <property type="entry name" value="GH03947P"/>
    <property type="match status" value="1"/>
</dbReference>
<name>A0A0L0HU81_SPIPD</name>
<comment type="similarity">
    <text evidence="1 2">Belongs to the ATG13 family. Fungi subfamily.</text>
</comment>
<gene>
    <name evidence="5" type="ORF">SPPG_00163</name>
</gene>
<dbReference type="SMART" id="SM01177">
    <property type="entry name" value="DUF4210"/>
    <property type="match status" value="1"/>
</dbReference>
<dbReference type="GeneID" id="27683909"/>
<dbReference type="EMBL" id="KQ257450">
    <property type="protein sequence ID" value="KND04434.1"/>
    <property type="molecule type" value="Genomic_DNA"/>
</dbReference>
<dbReference type="Pfam" id="PF10033">
    <property type="entry name" value="ATG13"/>
    <property type="match status" value="1"/>
</dbReference>
<feature type="region of interest" description="Disordered" evidence="3">
    <location>
        <begin position="414"/>
        <end position="471"/>
    </location>
</feature>
<evidence type="ECO:0000256" key="3">
    <source>
        <dbReference type="SAM" id="MobiDB-lite"/>
    </source>
</evidence>
<dbReference type="Pfam" id="PF13889">
    <property type="entry name" value="Chromosome_seg"/>
    <property type="match status" value="1"/>
</dbReference>
<evidence type="ECO:0000256" key="1">
    <source>
        <dbReference type="ARBA" id="ARBA00005246"/>
    </source>
</evidence>
<dbReference type="OrthoDB" id="8625101at2759"/>
<keyword evidence="6" id="KW-1185">Reference proteome</keyword>
<dbReference type="GO" id="GO:1990316">
    <property type="term" value="C:Atg1/ULK1 kinase complex"/>
    <property type="evidence" value="ECO:0007669"/>
    <property type="project" value="InterPro"/>
</dbReference>
<evidence type="ECO:0000256" key="2">
    <source>
        <dbReference type="RuleBase" id="RU361214"/>
    </source>
</evidence>
<organism evidence="5 6">
    <name type="scientific">Spizellomyces punctatus (strain DAOM BR117)</name>
    <dbReference type="NCBI Taxonomy" id="645134"/>
    <lineage>
        <taxon>Eukaryota</taxon>
        <taxon>Fungi</taxon>
        <taxon>Fungi incertae sedis</taxon>
        <taxon>Chytridiomycota</taxon>
        <taxon>Chytridiomycota incertae sedis</taxon>
        <taxon>Chytridiomycetes</taxon>
        <taxon>Spizellomycetales</taxon>
        <taxon>Spizellomycetaceae</taxon>
        <taxon>Spizellomyces</taxon>
    </lineage>
</organism>
<accession>A0A0L0HU81</accession>
<dbReference type="InterPro" id="IPR033473">
    <property type="entry name" value="Atos-like_C"/>
</dbReference>
<feature type="region of interest" description="Disordered" evidence="3">
    <location>
        <begin position="302"/>
        <end position="373"/>
    </location>
</feature>
<dbReference type="VEuPathDB" id="FungiDB:SPPG_00163"/>
<evidence type="ECO:0000259" key="4">
    <source>
        <dbReference type="SMART" id="SM01177"/>
    </source>
</evidence>
<dbReference type="InterPro" id="IPR025261">
    <property type="entry name" value="Atos-like_cons_dom"/>
</dbReference>
<dbReference type="PANTHER" id="PTHR13199:SF11">
    <property type="entry name" value="PROTEIN ATOSSA"/>
    <property type="match status" value="1"/>
</dbReference>
<feature type="compositionally biased region" description="Basic and acidic residues" evidence="3">
    <location>
        <begin position="630"/>
        <end position="639"/>
    </location>
</feature>
<dbReference type="Proteomes" id="UP000053201">
    <property type="component" value="Unassembled WGS sequence"/>
</dbReference>
<sequence length="795" mass="87166">MPMQVYEESVSASDSPSWGSVIAQGALPDQECGVPYQRVMEFISKIGQVVLRARVAVRDESKVSLQQRQLQEQQRRIDLKLAATGMHRPPPVPSATRPPGHHFDSASVTHNALLTLLRHTEFWRTSMPVNVDIYLGESRILLERWVISYESSEQITSTEDSSSFVDKRREDLTDLILLVQSLYSYIRLMPLHAILTEGKVDKHDLRYCISTADGYPLSPVSDDEDDTDDHLRAESRSTASERLDYFTPARNSHGLSLPIVAFDAAAKLKVYKFRSASTGSHGKLHLSAVYDSSVAGMIAVGGRRAASPVKSPVKAGSRPESGHAMKSTSEGDLTAGKPKDDYSVGKPPRPSSEPPRGRRSSSSLGSPFPSPTMQRRVLGLAQWKLSSTERPRPVSGLGLSDSARQVTEGGLLFSGTNWAAGTPGATPELPVELSTQGPEKADHSDRSRPVGIPFAEPIRDGQSPPKNRKPDLRLQIPTITTTAPIDHLDDNNISRTATTTTLRSINIPLSSSRPSYPHLFASQSSSTTPSELCGSFVGSYEESILSGRMSTLPSKPIRFQAEIGVVGFGKCASRSLRCPPHVSVEFDAFFYEVGEDEVLTPYVGFVEIGEAKRKREKADDGGAGDANGQDEDKKRESKTKISGYRIPPKGQLQILIKNPARTAIKLFLLPYDFQDMPNNSKTFLRQKSYTVPSATSASSKSPNVQSDHHPHPHLRYAIHVPVFRTEKGRVYVGPSLRVVFSHRALDGDEKVLVVSEDLGVGDGKYVKEAAASKLDSCREKQTTEEGDKVWQSGFR</sequence>
<feature type="domain" description="Atos-like conserved" evidence="4">
    <location>
        <begin position="536"/>
        <end position="603"/>
    </location>
</feature>
<dbReference type="AlphaFoldDB" id="A0A0L0HU81"/>
<dbReference type="Pfam" id="PF13915">
    <property type="entry name" value="DUF4210"/>
    <property type="match status" value="1"/>
</dbReference>
<evidence type="ECO:0000313" key="5">
    <source>
        <dbReference type="EMBL" id="KND04434.1"/>
    </source>
</evidence>
<reference evidence="5 6" key="1">
    <citation type="submission" date="2009-08" db="EMBL/GenBank/DDBJ databases">
        <title>The Genome Sequence of Spizellomyces punctatus strain DAOM BR117.</title>
        <authorList>
            <consortium name="The Broad Institute Genome Sequencing Platform"/>
            <person name="Russ C."/>
            <person name="Cuomo C."/>
            <person name="Shea T."/>
            <person name="Young S.K."/>
            <person name="Zeng Q."/>
            <person name="Koehrsen M."/>
            <person name="Haas B."/>
            <person name="Borodovsky M."/>
            <person name="Guigo R."/>
            <person name="Alvarado L."/>
            <person name="Berlin A."/>
            <person name="Bochicchio J."/>
            <person name="Borenstein D."/>
            <person name="Chapman S."/>
            <person name="Chen Z."/>
            <person name="Engels R."/>
            <person name="Freedman E."/>
            <person name="Gellesch M."/>
            <person name="Goldberg J."/>
            <person name="Griggs A."/>
            <person name="Gujja S."/>
            <person name="Heiman D."/>
            <person name="Hepburn T."/>
            <person name="Howarth C."/>
            <person name="Jen D."/>
            <person name="Larson L."/>
            <person name="Lewis B."/>
            <person name="Mehta T."/>
            <person name="Park D."/>
            <person name="Pearson M."/>
            <person name="Roberts A."/>
            <person name="Saif S."/>
            <person name="Shenoy N."/>
            <person name="Sisk P."/>
            <person name="Stolte C."/>
            <person name="Sykes S."/>
            <person name="Thomson T."/>
            <person name="Walk T."/>
            <person name="White J."/>
            <person name="Yandava C."/>
            <person name="Burger G."/>
            <person name="Gray M.W."/>
            <person name="Holland P.W.H."/>
            <person name="King N."/>
            <person name="Lang F.B.F."/>
            <person name="Roger A.J."/>
            <person name="Ruiz-Trillo I."/>
            <person name="Lander E."/>
            <person name="Nusbaum C."/>
        </authorList>
    </citation>
    <scope>NUCLEOTIDE SEQUENCE [LARGE SCALE GENOMIC DNA]</scope>
    <source>
        <strain evidence="5 6">DAOM BR117</strain>
    </source>
</reference>
<feature type="region of interest" description="Disordered" evidence="3">
    <location>
        <begin position="613"/>
        <end position="644"/>
    </location>
</feature>
<evidence type="ECO:0000313" key="6">
    <source>
        <dbReference type="Proteomes" id="UP000053201"/>
    </source>
</evidence>
<dbReference type="RefSeq" id="XP_016612473.1">
    <property type="nucleotide sequence ID" value="XM_016748496.1"/>
</dbReference>
<keyword evidence="2" id="KW-0072">Autophagy</keyword>